<dbReference type="Gene3D" id="3.30.200.20">
    <property type="entry name" value="Phosphorylase Kinase, domain 1"/>
    <property type="match status" value="1"/>
</dbReference>
<evidence type="ECO:0000256" key="19">
    <source>
        <dbReference type="ARBA" id="ARBA00048679"/>
    </source>
</evidence>
<evidence type="ECO:0000256" key="15">
    <source>
        <dbReference type="ARBA" id="ARBA00023157"/>
    </source>
</evidence>
<keyword evidence="12 20" id="KW-0067">ATP-binding</keyword>
<feature type="domain" description="Protein kinase" evidence="24">
    <location>
        <begin position="662"/>
        <end position="947"/>
    </location>
</feature>
<evidence type="ECO:0000256" key="2">
    <source>
        <dbReference type="ARBA" id="ARBA00012513"/>
    </source>
</evidence>
<dbReference type="Pfam" id="PF00069">
    <property type="entry name" value="Pkinase"/>
    <property type="match status" value="1"/>
</dbReference>
<organism evidence="27 28">
    <name type="scientific">Panicum virgatum</name>
    <name type="common">Blackwell switchgrass</name>
    <dbReference type="NCBI Taxonomy" id="38727"/>
    <lineage>
        <taxon>Eukaryota</taxon>
        <taxon>Viridiplantae</taxon>
        <taxon>Streptophyta</taxon>
        <taxon>Embryophyta</taxon>
        <taxon>Tracheophyta</taxon>
        <taxon>Spermatophyta</taxon>
        <taxon>Magnoliopsida</taxon>
        <taxon>Liliopsida</taxon>
        <taxon>Poales</taxon>
        <taxon>Poaceae</taxon>
        <taxon>PACMAD clade</taxon>
        <taxon>Panicoideae</taxon>
        <taxon>Panicodae</taxon>
        <taxon>Paniceae</taxon>
        <taxon>Panicinae</taxon>
        <taxon>Panicum</taxon>
        <taxon>Panicum sect. Hiantes</taxon>
    </lineage>
</organism>
<dbReference type="PROSITE" id="PS50948">
    <property type="entry name" value="PAN"/>
    <property type="match status" value="1"/>
</dbReference>
<evidence type="ECO:0000256" key="16">
    <source>
        <dbReference type="ARBA" id="ARBA00023170"/>
    </source>
</evidence>
<dbReference type="SUPFAM" id="SSF51110">
    <property type="entry name" value="alpha-D-mannose-specific plant lectins"/>
    <property type="match status" value="1"/>
</dbReference>
<evidence type="ECO:0000256" key="6">
    <source>
        <dbReference type="ARBA" id="ARBA00022679"/>
    </source>
</evidence>
<feature type="region of interest" description="Disordered" evidence="21">
    <location>
        <begin position="34"/>
        <end position="61"/>
    </location>
</feature>
<dbReference type="Pfam" id="PF01453">
    <property type="entry name" value="B_lectin"/>
    <property type="match status" value="1"/>
</dbReference>
<evidence type="ECO:0000259" key="25">
    <source>
        <dbReference type="PROSITE" id="PS50927"/>
    </source>
</evidence>
<comment type="caution">
    <text evidence="27">The sequence shown here is derived from an EMBL/GenBank/DDBJ whole genome shotgun (WGS) entry which is preliminary data.</text>
</comment>
<keyword evidence="4" id="KW-0723">Serine/threonine-protein kinase</keyword>
<dbReference type="InterPro" id="IPR001480">
    <property type="entry name" value="Bulb-type_lectin_dom"/>
</dbReference>
<evidence type="ECO:0000256" key="22">
    <source>
        <dbReference type="SAM" id="Phobius"/>
    </source>
</evidence>
<dbReference type="CDD" id="cd00028">
    <property type="entry name" value="B_lectin"/>
    <property type="match status" value="1"/>
</dbReference>
<evidence type="ECO:0000256" key="12">
    <source>
        <dbReference type="ARBA" id="ARBA00022840"/>
    </source>
</evidence>
<dbReference type="EC" id="2.7.11.1" evidence="2"/>
<comment type="catalytic activity">
    <reaction evidence="19">
        <text>L-seryl-[protein] + ATP = O-phospho-L-seryl-[protein] + ADP + H(+)</text>
        <dbReference type="Rhea" id="RHEA:17989"/>
        <dbReference type="Rhea" id="RHEA-COMP:9863"/>
        <dbReference type="Rhea" id="RHEA-COMP:11604"/>
        <dbReference type="ChEBI" id="CHEBI:15378"/>
        <dbReference type="ChEBI" id="CHEBI:29999"/>
        <dbReference type="ChEBI" id="CHEBI:30616"/>
        <dbReference type="ChEBI" id="CHEBI:83421"/>
        <dbReference type="ChEBI" id="CHEBI:456216"/>
        <dbReference type="EC" id="2.7.11.1"/>
    </reaction>
</comment>
<dbReference type="Gene3D" id="1.10.510.10">
    <property type="entry name" value="Transferase(Phosphotransferase) domain 1"/>
    <property type="match status" value="1"/>
</dbReference>
<dbReference type="SUPFAM" id="SSF56112">
    <property type="entry name" value="Protein kinase-like (PK-like)"/>
    <property type="match status" value="1"/>
</dbReference>
<dbReference type="Pfam" id="PF08276">
    <property type="entry name" value="PAN_2"/>
    <property type="match status" value="1"/>
</dbReference>
<dbReference type="GO" id="GO:0005524">
    <property type="term" value="F:ATP binding"/>
    <property type="evidence" value="ECO:0007669"/>
    <property type="project" value="UniProtKB-UniRule"/>
</dbReference>
<evidence type="ECO:0000256" key="21">
    <source>
        <dbReference type="SAM" id="MobiDB-lite"/>
    </source>
</evidence>
<evidence type="ECO:0000259" key="26">
    <source>
        <dbReference type="PROSITE" id="PS50948"/>
    </source>
</evidence>
<keyword evidence="14 22" id="KW-0472">Membrane</keyword>
<sequence length="984" mass="105207">MRTPENCRDFFSSRRTFFLAACVVKWLLNSTARATRRTDGGGGPRWKNTTPSLAEPVPSPSGRREVCAVSWQRLGPRPPPSGPPPCRLGRGAAATPGCPEPYMLKAPAPLLCALPRGLAARRLPSPPFHQPTMLASATLPTLVVGLLALLGACRPAAATATDTISPGRALAGGGGGRILSNNSKFTLGFFRAPDGNADSSPGAAGAAPPDRWYLGVWFTAVPSLTTVWVANGANPVIDADAASPELTVSGGGDLVVVNQATKSVTWSARSAHDTAKNATNTTVAVLLNSGNLVLLDASNSSAAPRTLWQSFDHPTDTLLPGAKLGRDKATGVNRRLVSRKSAATPSPGPYCFEVDPDAPQLVVKLCDSPVAYWATGAWNGRYFSNIPELAGNVPGFHLAFVDDAREEYLQFNVTAEATVTRNIVDVAGQNKHQVWIDASRDWLTLYAGPKSPGDVYAACGAFAVCSYTAALQPCSCMKGFSVRSPADWEQGDRTGGCARDATLDCTSGNSTGSAAASSTDGFFSMPGIGLPDRGRGLQNVRGRAECSTACLKNCSCTAYSYGSQGCLVWHDGLINAKQFQSTASDDEILYLRLAAREFHQKSRNKKRGVIIGVVTGACTGALILLVLLMILMTRRKKAKNNIQGGDGRLVAFSYRELRSATKNFSEKLGQGGFGSVFKGQLRDSAAIAVKRLDSSFQGEKQFRAEVSSIGIIQHVNLVNLVGFCCEGENRFLVYEHMPNRSLDVHLFQSTGGVFLDWAARYRIAAGVARGLAYLHDGCRDRIIHCDVKPENILLDASLLPKLADFGMAKFVGRGFSRALTTMRGTMGYLAPEWIGGAAVTPKVDVYSYGMVLLELVSGRRNTSGAGEERRSTGDSDGGGHRLVYFPMRAARELVEGGVGTLLDERLRGDANLEEVERACKVACWCIQDDEADRPAMGEVVQILEGVLDRGMPPLPRLLETLLGRPHSSTQQMTTVSNTSATFRY</sequence>
<evidence type="ECO:0000256" key="11">
    <source>
        <dbReference type="ARBA" id="ARBA00022777"/>
    </source>
</evidence>
<keyword evidence="10 20" id="KW-0547">Nucleotide-binding</keyword>
<feature type="domain" description="Bulb-type lectin" evidence="25">
    <location>
        <begin position="155"/>
        <end position="307"/>
    </location>
</feature>
<comment type="catalytic activity">
    <reaction evidence="18">
        <text>L-threonyl-[protein] + ATP = O-phospho-L-threonyl-[protein] + ADP + H(+)</text>
        <dbReference type="Rhea" id="RHEA:46608"/>
        <dbReference type="Rhea" id="RHEA-COMP:11060"/>
        <dbReference type="Rhea" id="RHEA-COMP:11605"/>
        <dbReference type="ChEBI" id="CHEBI:15378"/>
        <dbReference type="ChEBI" id="CHEBI:30013"/>
        <dbReference type="ChEBI" id="CHEBI:30616"/>
        <dbReference type="ChEBI" id="CHEBI:61977"/>
        <dbReference type="ChEBI" id="CHEBI:456216"/>
        <dbReference type="EC" id="2.7.11.1"/>
    </reaction>
</comment>
<dbReference type="CDD" id="cd14066">
    <property type="entry name" value="STKc_IRAK"/>
    <property type="match status" value="1"/>
</dbReference>
<feature type="signal peptide" evidence="23">
    <location>
        <begin position="1"/>
        <end position="34"/>
    </location>
</feature>
<dbReference type="InterPro" id="IPR003609">
    <property type="entry name" value="Pan_app"/>
</dbReference>
<dbReference type="GO" id="GO:0005886">
    <property type="term" value="C:plasma membrane"/>
    <property type="evidence" value="ECO:0007669"/>
    <property type="project" value="UniProtKB-SubCell"/>
</dbReference>
<gene>
    <name evidence="27" type="ORF">PVAP13_5NG082000</name>
</gene>
<keyword evidence="17" id="KW-0325">Glycoprotein</keyword>
<keyword evidence="3" id="KW-1003">Cell membrane</keyword>
<keyword evidence="15" id="KW-1015">Disulfide bond</keyword>
<dbReference type="InterPro" id="IPR017441">
    <property type="entry name" value="Protein_kinase_ATP_BS"/>
</dbReference>
<evidence type="ECO:0000256" key="18">
    <source>
        <dbReference type="ARBA" id="ARBA00047899"/>
    </source>
</evidence>
<proteinExistence type="predicted"/>
<dbReference type="SMART" id="SM00220">
    <property type="entry name" value="S_TKc"/>
    <property type="match status" value="1"/>
</dbReference>
<dbReference type="PROSITE" id="PS50927">
    <property type="entry name" value="BULB_LECTIN"/>
    <property type="match status" value="1"/>
</dbReference>
<dbReference type="FunFam" id="1.10.510.10:FF:000227">
    <property type="entry name" value="Serine/threonine-protein kinase"/>
    <property type="match status" value="1"/>
</dbReference>
<name>A0A8T0RP11_PANVG</name>
<evidence type="ECO:0000313" key="28">
    <source>
        <dbReference type="Proteomes" id="UP000823388"/>
    </source>
</evidence>
<dbReference type="Proteomes" id="UP000823388">
    <property type="component" value="Chromosome 5N"/>
</dbReference>
<feature type="transmembrane region" description="Helical" evidence="22">
    <location>
        <begin position="609"/>
        <end position="631"/>
    </location>
</feature>
<dbReference type="SMART" id="SM00473">
    <property type="entry name" value="PAN_AP"/>
    <property type="match status" value="1"/>
</dbReference>
<dbReference type="EMBL" id="CM029046">
    <property type="protein sequence ID" value="KAG2586915.1"/>
    <property type="molecule type" value="Genomic_DNA"/>
</dbReference>
<keyword evidence="6" id="KW-0808">Transferase</keyword>
<dbReference type="AlphaFoldDB" id="A0A8T0RP11"/>
<dbReference type="CDD" id="cd01098">
    <property type="entry name" value="PAN_AP_plant"/>
    <property type="match status" value="1"/>
</dbReference>
<dbReference type="FunFam" id="3.30.200.20:FF:000370">
    <property type="entry name" value="Receptor-like protein kinase 4"/>
    <property type="match status" value="1"/>
</dbReference>
<keyword evidence="5" id="KW-0597">Phosphoprotein</keyword>
<keyword evidence="28" id="KW-1185">Reference proteome</keyword>
<evidence type="ECO:0000259" key="24">
    <source>
        <dbReference type="PROSITE" id="PS50011"/>
    </source>
</evidence>
<evidence type="ECO:0000313" key="27">
    <source>
        <dbReference type="EMBL" id="KAG2586915.1"/>
    </source>
</evidence>
<dbReference type="InterPro" id="IPR036426">
    <property type="entry name" value="Bulb-type_lectin_dom_sf"/>
</dbReference>
<comment type="subcellular location">
    <subcellularLocation>
        <location evidence="1">Cell membrane</location>
        <topology evidence="1">Single-pass type I membrane protein</topology>
    </subcellularLocation>
</comment>
<dbReference type="PROSITE" id="PS00107">
    <property type="entry name" value="PROTEIN_KINASE_ATP"/>
    <property type="match status" value="1"/>
</dbReference>
<dbReference type="PROSITE" id="PS00108">
    <property type="entry name" value="PROTEIN_KINASE_ST"/>
    <property type="match status" value="1"/>
</dbReference>
<feature type="domain" description="Apple" evidence="26">
    <location>
        <begin position="505"/>
        <end position="594"/>
    </location>
</feature>
<evidence type="ECO:0000256" key="20">
    <source>
        <dbReference type="PROSITE-ProRule" id="PRU10141"/>
    </source>
</evidence>
<evidence type="ECO:0000256" key="1">
    <source>
        <dbReference type="ARBA" id="ARBA00004251"/>
    </source>
</evidence>
<reference evidence="27 28" key="1">
    <citation type="submission" date="2020-05" db="EMBL/GenBank/DDBJ databases">
        <title>WGS assembly of Panicum virgatum.</title>
        <authorList>
            <person name="Lovell J.T."/>
            <person name="Jenkins J."/>
            <person name="Shu S."/>
            <person name="Juenger T.E."/>
            <person name="Schmutz J."/>
        </authorList>
    </citation>
    <scope>NUCLEOTIDE SEQUENCE [LARGE SCALE GENOMIC DNA]</scope>
    <source>
        <strain evidence="28">cv. AP13</strain>
    </source>
</reference>
<dbReference type="SMART" id="SM00108">
    <property type="entry name" value="B_lectin"/>
    <property type="match status" value="1"/>
</dbReference>
<dbReference type="PROSITE" id="PS50011">
    <property type="entry name" value="PROTEIN_KINASE_DOM"/>
    <property type="match status" value="1"/>
</dbReference>
<keyword evidence="7 22" id="KW-0812">Transmembrane</keyword>
<evidence type="ECO:0000256" key="4">
    <source>
        <dbReference type="ARBA" id="ARBA00022527"/>
    </source>
</evidence>
<evidence type="ECO:0000256" key="5">
    <source>
        <dbReference type="ARBA" id="ARBA00022553"/>
    </source>
</evidence>
<evidence type="ECO:0000256" key="10">
    <source>
        <dbReference type="ARBA" id="ARBA00022741"/>
    </source>
</evidence>
<dbReference type="InterPro" id="IPR000719">
    <property type="entry name" value="Prot_kinase_dom"/>
</dbReference>
<dbReference type="GO" id="GO:0051707">
    <property type="term" value="P:response to other organism"/>
    <property type="evidence" value="ECO:0007669"/>
    <property type="project" value="UniProtKB-ARBA"/>
</dbReference>
<evidence type="ECO:0000256" key="17">
    <source>
        <dbReference type="ARBA" id="ARBA00023180"/>
    </source>
</evidence>
<accession>A0A8T0RP11</accession>
<keyword evidence="16" id="KW-0675">Receptor</keyword>
<dbReference type="PANTHER" id="PTHR47974">
    <property type="entry name" value="OS07G0415500 PROTEIN"/>
    <property type="match status" value="1"/>
</dbReference>
<evidence type="ECO:0000256" key="9">
    <source>
        <dbReference type="ARBA" id="ARBA00022734"/>
    </source>
</evidence>
<evidence type="ECO:0000256" key="23">
    <source>
        <dbReference type="SAM" id="SignalP"/>
    </source>
</evidence>
<dbReference type="InterPro" id="IPR008271">
    <property type="entry name" value="Ser/Thr_kinase_AS"/>
</dbReference>
<dbReference type="GO" id="GO:0004674">
    <property type="term" value="F:protein serine/threonine kinase activity"/>
    <property type="evidence" value="ECO:0007669"/>
    <property type="project" value="UniProtKB-KW"/>
</dbReference>
<evidence type="ECO:0000256" key="8">
    <source>
        <dbReference type="ARBA" id="ARBA00022729"/>
    </source>
</evidence>
<dbReference type="InterPro" id="IPR011009">
    <property type="entry name" value="Kinase-like_dom_sf"/>
</dbReference>
<dbReference type="PANTHER" id="PTHR47974:SF19">
    <property type="entry name" value="RECEPTOR-LIKE SERINE_THREONINE-PROTEIN KINASE"/>
    <property type="match status" value="1"/>
</dbReference>
<feature type="binding site" evidence="20">
    <location>
        <position position="690"/>
    </location>
    <ligand>
        <name>ATP</name>
        <dbReference type="ChEBI" id="CHEBI:30616"/>
    </ligand>
</feature>
<dbReference type="Gene3D" id="2.90.10.10">
    <property type="entry name" value="Bulb-type lectin domain"/>
    <property type="match status" value="1"/>
</dbReference>
<evidence type="ECO:0000256" key="7">
    <source>
        <dbReference type="ARBA" id="ARBA00022692"/>
    </source>
</evidence>
<keyword evidence="13 22" id="KW-1133">Transmembrane helix</keyword>
<evidence type="ECO:0000256" key="3">
    <source>
        <dbReference type="ARBA" id="ARBA00022475"/>
    </source>
</evidence>
<protein>
    <recommendedName>
        <fullName evidence="2">non-specific serine/threonine protein kinase</fullName>
        <ecNumber evidence="2">2.7.11.1</ecNumber>
    </recommendedName>
</protein>
<dbReference type="GO" id="GO:0048544">
    <property type="term" value="P:recognition of pollen"/>
    <property type="evidence" value="ECO:0007669"/>
    <property type="project" value="InterPro"/>
</dbReference>
<evidence type="ECO:0000256" key="13">
    <source>
        <dbReference type="ARBA" id="ARBA00022989"/>
    </source>
</evidence>
<keyword evidence="8 23" id="KW-0732">Signal</keyword>
<dbReference type="GO" id="GO:0030246">
    <property type="term" value="F:carbohydrate binding"/>
    <property type="evidence" value="ECO:0007669"/>
    <property type="project" value="UniProtKB-KW"/>
</dbReference>
<feature type="chain" id="PRO_5035892891" description="non-specific serine/threonine protein kinase" evidence="23">
    <location>
        <begin position="35"/>
        <end position="984"/>
    </location>
</feature>
<keyword evidence="9" id="KW-0430">Lectin</keyword>
<keyword evidence="11" id="KW-0418">Kinase</keyword>
<dbReference type="Pfam" id="PF00954">
    <property type="entry name" value="S_locus_glycop"/>
    <property type="match status" value="1"/>
</dbReference>
<dbReference type="InterPro" id="IPR000858">
    <property type="entry name" value="S_locus_glycoprot_dom"/>
</dbReference>
<evidence type="ECO:0000256" key="14">
    <source>
        <dbReference type="ARBA" id="ARBA00023136"/>
    </source>
</evidence>